<reference evidence="2" key="2">
    <citation type="submission" date="2020-04" db="EMBL/GenBank/DDBJ databases">
        <authorList>
            <consortium name="NCBI Genome Project"/>
        </authorList>
    </citation>
    <scope>NUCLEOTIDE SEQUENCE</scope>
    <source>
        <strain evidence="2">CBS 342.82</strain>
    </source>
</reference>
<gene>
    <name evidence="2" type="ORF">K489DRAFT_108115</name>
</gene>
<evidence type="ECO:0000313" key="1">
    <source>
        <dbReference type="Proteomes" id="UP000504637"/>
    </source>
</evidence>
<evidence type="ECO:0000313" key="2">
    <source>
        <dbReference type="RefSeq" id="XP_033463173.1"/>
    </source>
</evidence>
<protein>
    <submittedName>
        <fullName evidence="2">Uncharacterized protein</fullName>
    </submittedName>
</protein>
<dbReference type="RefSeq" id="XP_033463173.1">
    <property type="nucleotide sequence ID" value="XM_033598868.1"/>
</dbReference>
<dbReference type="AlphaFoldDB" id="A0A6J3MGV9"/>
<keyword evidence="1" id="KW-1185">Reference proteome</keyword>
<dbReference type="GeneID" id="54356667"/>
<reference evidence="2" key="3">
    <citation type="submission" date="2025-08" db="UniProtKB">
        <authorList>
            <consortium name="RefSeq"/>
        </authorList>
    </citation>
    <scope>IDENTIFICATION</scope>
    <source>
        <strain evidence="2">CBS 342.82</strain>
    </source>
</reference>
<name>A0A6J3MGV9_9PEZI</name>
<reference evidence="2" key="1">
    <citation type="submission" date="2020-01" db="EMBL/GenBank/DDBJ databases">
        <authorList>
            <consortium name="DOE Joint Genome Institute"/>
            <person name="Haridas S."/>
            <person name="Albert R."/>
            <person name="Binder M."/>
            <person name="Bloem J."/>
            <person name="Labutti K."/>
            <person name="Salamov A."/>
            <person name="Andreopoulos B."/>
            <person name="Baker S.E."/>
            <person name="Barry K."/>
            <person name="Bills G."/>
            <person name="Bluhm B.H."/>
            <person name="Cannon C."/>
            <person name="Castanera R."/>
            <person name="Culley D.E."/>
            <person name="Daum C."/>
            <person name="Ezra D."/>
            <person name="Gonzalez J.B."/>
            <person name="Henrissat B."/>
            <person name="Kuo A."/>
            <person name="Liang C."/>
            <person name="Lipzen A."/>
            <person name="Lutzoni F."/>
            <person name="Magnuson J."/>
            <person name="Mondo S."/>
            <person name="Nolan M."/>
            <person name="Ohm R."/>
            <person name="Pangilinan J."/>
            <person name="Park H.-J."/>
            <person name="Ramirez L."/>
            <person name="Alfaro M."/>
            <person name="Sun H."/>
            <person name="Tritt A."/>
            <person name="Yoshinaga Y."/>
            <person name="Zwiers L.-H."/>
            <person name="Turgeon B.G."/>
            <person name="Goodwin S.B."/>
            <person name="Spatafora J.W."/>
            <person name="Crous P.W."/>
            <person name="Grigoriev I.V."/>
        </authorList>
    </citation>
    <scope>NUCLEOTIDE SEQUENCE</scope>
    <source>
        <strain evidence="2">CBS 342.82</strain>
    </source>
</reference>
<accession>A0A6J3MGV9</accession>
<sequence length="142" mass="15688">MPYSAWGDQEASSRCHTPITPSHTVALPSSEPGMRAWASLTRKCNRRLVSTTAGPRPVKSLPDASLDTFRRDALTLDQPVMLPTGHFKDTLPAIKKWFHSSSSEAGLSVDYLQKYGSTIVPLEMTLADEFLRVNAPLNTFIE</sequence>
<organism evidence="2">
    <name type="scientific">Dissoconium aciculare CBS 342.82</name>
    <dbReference type="NCBI Taxonomy" id="1314786"/>
    <lineage>
        <taxon>Eukaryota</taxon>
        <taxon>Fungi</taxon>
        <taxon>Dikarya</taxon>
        <taxon>Ascomycota</taxon>
        <taxon>Pezizomycotina</taxon>
        <taxon>Dothideomycetes</taxon>
        <taxon>Dothideomycetidae</taxon>
        <taxon>Mycosphaerellales</taxon>
        <taxon>Dissoconiaceae</taxon>
        <taxon>Dissoconium</taxon>
    </lineage>
</organism>
<proteinExistence type="predicted"/>
<dbReference type="Proteomes" id="UP000504637">
    <property type="component" value="Unplaced"/>
</dbReference>